<evidence type="ECO:0000256" key="4">
    <source>
        <dbReference type="ARBA" id="ARBA00023027"/>
    </source>
</evidence>
<dbReference type="Proteomes" id="UP001334248">
    <property type="component" value="Unassembled WGS sequence"/>
</dbReference>
<dbReference type="InterPro" id="IPR050151">
    <property type="entry name" value="Class-I_Pyr_Nuc-Dis_Oxidored"/>
</dbReference>
<dbReference type="PIRSF" id="PIRSF000350">
    <property type="entry name" value="Mercury_reductase_MerA"/>
    <property type="match status" value="1"/>
</dbReference>
<feature type="domain" description="Pyridine nucleotide-disulphide oxidoreductase dimerisation" evidence="5">
    <location>
        <begin position="398"/>
        <end position="506"/>
    </location>
</feature>
<evidence type="ECO:0000256" key="2">
    <source>
        <dbReference type="ARBA" id="ARBA00022630"/>
    </source>
</evidence>
<proteinExistence type="inferred from homology"/>
<accession>A0ABR0RK28</accession>
<evidence type="ECO:0000259" key="5">
    <source>
        <dbReference type="Pfam" id="PF02852"/>
    </source>
</evidence>
<reference evidence="7 8" key="1">
    <citation type="journal article" date="2023" name="Res Sq">
        <title>Genomic and morphological characterization of Knufia obscura isolated from the Mars 2020 spacecraft assembly facility.</title>
        <authorList>
            <person name="Chander A.M."/>
            <person name="Teixeira M.M."/>
            <person name="Singh N.K."/>
            <person name="Williams M.P."/>
            <person name="Parker C.W."/>
            <person name="Leo P."/>
            <person name="Stajich J.E."/>
            <person name="Torok T."/>
            <person name="Tighe S."/>
            <person name="Mason C.E."/>
            <person name="Venkateswaran K."/>
        </authorList>
    </citation>
    <scope>NUCLEOTIDE SEQUENCE [LARGE SCALE GENOMIC DNA]</scope>
    <source>
        <strain evidence="7 8">CCFEE 5817</strain>
    </source>
</reference>
<dbReference type="InterPro" id="IPR023753">
    <property type="entry name" value="FAD/NAD-binding_dom"/>
</dbReference>
<evidence type="ECO:0000313" key="8">
    <source>
        <dbReference type="Proteomes" id="UP001334248"/>
    </source>
</evidence>
<name>A0ABR0RK28_9EURO</name>
<dbReference type="InterPro" id="IPR036188">
    <property type="entry name" value="FAD/NAD-bd_sf"/>
</dbReference>
<evidence type="ECO:0000313" key="7">
    <source>
        <dbReference type="EMBL" id="KAK5940962.1"/>
    </source>
</evidence>
<dbReference type="PANTHER" id="PTHR22912">
    <property type="entry name" value="DISULFIDE OXIDOREDUCTASE"/>
    <property type="match status" value="1"/>
</dbReference>
<dbReference type="PRINTS" id="PR00411">
    <property type="entry name" value="PNDRDTASEI"/>
</dbReference>
<dbReference type="InterPro" id="IPR016156">
    <property type="entry name" value="FAD/NAD-linked_Rdtase_dimer_sf"/>
</dbReference>
<dbReference type="Gene3D" id="3.50.50.60">
    <property type="entry name" value="FAD/NAD(P)-binding domain"/>
    <property type="match status" value="2"/>
</dbReference>
<keyword evidence="8" id="KW-1185">Reference proteome</keyword>
<gene>
    <name evidence="7" type="ORF">PMZ80_006239</name>
</gene>
<comment type="similarity">
    <text evidence="1">Belongs to the class-I pyridine nucleotide-disulfide oxidoreductase family.</text>
</comment>
<dbReference type="RefSeq" id="XP_064729052.1">
    <property type="nucleotide sequence ID" value="XM_064874652.1"/>
</dbReference>
<dbReference type="InterPro" id="IPR001100">
    <property type="entry name" value="Pyr_nuc-diS_OxRdtase"/>
</dbReference>
<keyword evidence="4" id="KW-0520">NAD</keyword>
<dbReference type="SUPFAM" id="SSF51905">
    <property type="entry name" value="FAD/NAD(P)-binding domain"/>
    <property type="match status" value="1"/>
</dbReference>
<organism evidence="7 8">
    <name type="scientific">Knufia obscura</name>
    <dbReference type="NCBI Taxonomy" id="1635080"/>
    <lineage>
        <taxon>Eukaryota</taxon>
        <taxon>Fungi</taxon>
        <taxon>Dikarya</taxon>
        <taxon>Ascomycota</taxon>
        <taxon>Pezizomycotina</taxon>
        <taxon>Eurotiomycetes</taxon>
        <taxon>Chaetothyriomycetidae</taxon>
        <taxon>Chaetothyriales</taxon>
        <taxon>Trichomeriaceae</taxon>
        <taxon>Knufia</taxon>
    </lineage>
</organism>
<dbReference type="Gene3D" id="3.30.390.30">
    <property type="match status" value="1"/>
</dbReference>
<dbReference type="PRINTS" id="PR00368">
    <property type="entry name" value="FADPNR"/>
</dbReference>
<evidence type="ECO:0000259" key="6">
    <source>
        <dbReference type="Pfam" id="PF07992"/>
    </source>
</evidence>
<dbReference type="SUPFAM" id="SSF55424">
    <property type="entry name" value="FAD/NAD-linked reductases, dimerisation (C-terminal) domain"/>
    <property type="match status" value="1"/>
</dbReference>
<evidence type="ECO:0000256" key="3">
    <source>
        <dbReference type="ARBA" id="ARBA00022827"/>
    </source>
</evidence>
<dbReference type="GeneID" id="89999688"/>
<protein>
    <submittedName>
        <fullName evidence="7">Uncharacterized protein</fullName>
    </submittedName>
</protein>
<comment type="caution">
    <text evidence="7">The sequence shown here is derived from an EMBL/GenBank/DDBJ whole genome shotgun (WGS) entry which is preliminary data.</text>
</comment>
<sequence length="561" mass="59500">MCEITMSTTRPDIDVHPKTHLPSSITQTKWNVIVIGGGPAGQAAAIKCATGGLSVLIVESELTGGECQNWACVPSKALLRPLEVAADAASVGGTREKLRSCAEARGTAGNVNVDLQGLFEYRDKCAVNWNDGPGIAALGGLGVSITHGFALVVGKGKVQIKDWHSGGSVLVEAVAVVVATGSEPFIPDIEGLRESGYWTPREAVSANEVPDHLIILGAGLVGTEMATVYGQLGSRVTLITRQKRILPKVVEYAAELVANSLRQTGVDIRVETHVRKVKRRNGLVEAELADSSDLTGSEILIATGRRARTAGMGLTTVKGLTEGAHIDVDESMCAVTVPEGWLYAIGDTNGLAWTTHMGMYQAVICANTILAKARGSYQHQLDNGNDLRISRRHSATATPQTCFTDPQVSWVGLSLKDTKRMNINAREVSVDTGGPGTHSYLHSEGYTGWAQWVIETGTGRLLGAVFVGRGVANLLHASSVAIVGGLTWRQLFHAVPSFPTLSEVYQLLVEKCAAMGGRWFRLVGRRGLRVSGCGRSDAGIAGVHCVKIEQLHCCVGGSVSR</sequence>
<feature type="domain" description="FAD/NAD(P)-binding" evidence="6">
    <location>
        <begin position="31"/>
        <end position="350"/>
    </location>
</feature>
<dbReference type="Pfam" id="PF02852">
    <property type="entry name" value="Pyr_redox_dim"/>
    <property type="match status" value="1"/>
</dbReference>
<dbReference type="EMBL" id="JAVHJV010000007">
    <property type="protein sequence ID" value="KAK5940962.1"/>
    <property type="molecule type" value="Genomic_DNA"/>
</dbReference>
<dbReference type="PANTHER" id="PTHR22912:SF151">
    <property type="entry name" value="DIHYDROLIPOYL DEHYDROGENASE, MITOCHONDRIAL"/>
    <property type="match status" value="1"/>
</dbReference>
<dbReference type="Pfam" id="PF07992">
    <property type="entry name" value="Pyr_redox_2"/>
    <property type="match status" value="1"/>
</dbReference>
<keyword evidence="3" id="KW-0274">FAD</keyword>
<dbReference type="InterPro" id="IPR004099">
    <property type="entry name" value="Pyr_nucl-diS_OxRdtase_dimer"/>
</dbReference>
<keyword evidence="2" id="KW-0285">Flavoprotein</keyword>
<evidence type="ECO:0000256" key="1">
    <source>
        <dbReference type="ARBA" id="ARBA00007532"/>
    </source>
</evidence>